<dbReference type="Gene3D" id="3.40.630.30">
    <property type="match status" value="1"/>
</dbReference>
<evidence type="ECO:0000259" key="1">
    <source>
        <dbReference type="PROSITE" id="PS51186"/>
    </source>
</evidence>
<evidence type="ECO:0000313" key="2">
    <source>
        <dbReference type="EMBL" id="GAA3380900.1"/>
    </source>
</evidence>
<reference evidence="3" key="1">
    <citation type="journal article" date="2019" name="Int. J. Syst. Evol. Microbiol.">
        <title>The Global Catalogue of Microorganisms (GCM) 10K type strain sequencing project: providing services to taxonomists for standard genome sequencing and annotation.</title>
        <authorList>
            <consortium name="The Broad Institute Genomics Platform"/>
            <consortium name="The Broad Institute Genome Sequencing Center for Infectious Disease"/>
            <person name="Wu L."/>
            <person name="Ma J."/>
        </authorList>
    </citation>
    <scope>NUCLEOTIDE SEQUENCE [LARGE SCALE GENOMIC DNA]</scope>
    <source>
        <strain evidence="3">JCM 9651</strain>
    </source>
</reference>
<keyword evidence="3" id="KW-1185">Reference proteome</keyword>
<dbReference type="InterPro" id="IPR000182">
    <property type="entry name" value="GNAT_dom"/>
</dbReference>
<gene>
    <name evidence="2" type="ORF">GCM10020367_70070</name>
</gene>
<dbReference type="PANTHER" id="PTHR43441:SF2">
    <property type="entry name" value="FAMILY ACETYLTRANSFERASE, PUTATIVE (AFU_ORTHOLOGUE AFUA_7G00850)-RELATED"/>
    <property type="match status" value="1"/>
</dbReference>
<feature type="domain" description="N-acetyltransferase" evidence="1">
    <location>
        <begin position="24"/>
        <end position="189"/>
    </location>
</feature>
<dbReference type="SUPFAM" id="SSF55729">
    <property type="entry name" value="Acyl-CoA N-acyltransferases (Nat)"/>
    <property type="match status" value="1"/>
</dbReference>
<evidence type="ECO:0000313" key="3">
    <source>
        <dbReference type="Proteomes" id="UP001499990"/>
    </source>
</evidence>
<dbReference type="InterPro" id="IPR016181">
    <property type="entry name" value="Acyl_CoA_acyltransferase"/>
</dbReference>
<dbReference type="RefSeq" id="WP_345045432.1">
    <property type="nucleotide sequence ID" value="NZ_BAAAYL010000002.1"/>
</dbReference>
<accession>A0ABP6SPG6</accession>
<dbReference type="PANTHER" id="PTHR43441">
    <property type="entry name" value="RIBOSOMAL-PROTEIN-SERINE ACETYLTRANSFERASE"/>
    <property type="match status" value="1"/>
</dbReference>
<dbReference type="Proteomes" id="UP001499990">
    <property type="component" value="Unassembled WGS sequence"/>
</dbReference>
<name>A0ABP6SPG6_9ACTN</name>
<dbReference type="PROSITE" id="PS51186">
    <property type="entry name" value="GNAT"/>
    <property type="match status" value="1"/>
</dbReference>
<comment type="caution">
    <text evidence="2">The sequence shown here is derived from an EMBL/GenBank/DDBJ whole genome shotgun (WGS) entry which is preliminary data.</text>
</comment>
<proteinExistence type="predicted"/>
<protein>
    <submittedName>
        <fullName evidence="2">GNAT family protein</fullName>
    </submittedName>
</protein>
<sequence>MSTVTPAMFTCPLGDDAALIPRTVAIAEAHQALLMANYERLAHWDPGFDADNPTTLDETRSRLEQQGQAWLEGTQLPLDIAVPAGRDWRLVGTVSLRIDMAMRTGEIGYWIDAAFEGRGLVTRAVTAVLDQAFGHIGLDRVELRTGTDNVRSRSVARRLGFTEEGLLREAVAFPNGPRDDDVVYGLLAREWLKLRG</sequence>
<dbReference type="InterPro" id="IPR051908">
    <property type="entry name" value="Ribosomal_N-acetyltransferase"/>
</dbReference>
<dbReference type="Pfam" id="PF13302">
    <property type="entry name" value="Acetyltransf_3"/>
    <property type="match status" value="1"/>
</dbReference>
<organism evidence="2 3">
    <name type="scientific">Streptomyces sannanensis</name>
    <dbReference type="NCBI Taxonomy" id="285536"/>
    <lineage>
        <taxon>Bacteria</taxon>
        <taxon>Bacillati</taxon>
        <taxon>Actinomycetota</taxon>
        <taxon>Actinomycetes</taxon>
        <taxon>Kitasatosporales</taxon>
        <taxon>Streptomycetaceae</taxon>
        <taxon>Streptomyces</taxon>
    </lineage>
</organism>
<dbReference type="EMBL" id="BAAAYL010000002">
    <property type="protein sequence ID" value="GAA3380900.1"/>
    <property type="molecule type" value="Genomic_DNA"/>
</dbReference>